<protein>
    <submittedName>
        <fullName evidence="1">Uncharacterized protein</fullName>
    </submittedName>
</protein>
<keyword evidence="2" id="KW-1185">Reference proteome</keyword>
<accession>A0ABU0MRY6</accession>
<dbReference type="Proteomes" id="UP001244552">
    <property type="component" value="Unassembled WGS sequence"/>
</dbReference>
<evidence type="ECO:0000313" key="1">
    <source>
        <dbReference type="EMBL" id="MDQ0536248.1"/>
    </source>
</evidence>
<dbReference type="EMBL" id="JAUSVU010000024">
    <property type="protein sequence ID" value="MDQ0536248.1"/>
    <property type="molecule type" value="Genomic_DNA"/>
</dbReference>
<name>A0ABU0MRY6_9PROT</name>
<sequence>MKRYLLNLLVALDQLGSAIAFGDPDETISSRLGKARRGDYGPRWQAVTAPLRWAVDAFFRVVCRQPDHCATHIEEDEGVRR</sequence>
<proteinExistence type="predicted"/>
<gene>
    <name evidence="1" type="ORF">QO018_005142</name>
</gene>
<evidence type="ECO:0000313" key="2">
    <source>
        <dbReference type="Proteomes" id="UP001244552"/>
    </source>
</evidence>
<reference evidence="1 2" key="1">
    <citation type="submission" date="2023-07" db="EMBL/GenBank/DDBJ databases">
        <title>Genomic Encyclopedia of Type Strains, Phase IV (KMG-IV): sequencing the most valuable type-strain genomes for metagenomic binning, comparative biology and taxonomic classification.</title>
        <authorList>
            <person name="Goeker M."/>
        </authorList>
    </citation>
    <scope>NUCLEOTIDE SEQUENCE [LARGE SCALE GENOMIC DNA]</scope>
    <source>
        <strain evidence="1 2">DSM 19922</strain>
    </source>
</reference>
<comment type="caution">
    <text evidence="1">The sequence shown here is derived from an EMBL/GenBank/DDBJ whole genome shotgun (WGS) entry which is preliminary data.</text>
</comment>
<organism evidence="1 2">
    <name type="scientific">Azospirillum picis</name>
    <dbReference type="NCBI Taxonomy" id="488438"/>
    <lineage>
        <taxon>Bacteria</taxon>
        <taxon>Pseudomonadati</taxon>
        <taxon>Pseudomonadota</taxon>
        <taxon>Alphaproteobacteria</taxon>
        <taxon>Rhodospirillales</taxon>
        <taxon>Azospirillaceae</taxon>
        <taxon>Azospirillum</taxon>
    </lineage>
</organism>
<dbReference type="RefSeq" id="WP_209988578.1">
    <property type="nucleotide sequence ID" value="NZ_JAGINO010000025.1"/>
</dbReference>